<reference evidence="1 2" key="2">
    <citation type="submission" date="2013-02" db="EMBL/GenBank/DDBJ databases">
        <title>The Genome Sequence of Plasmodium falciparum Vietnam Oak-Knoll (FVO).</title>
        <authorList>
            <consortium name="The Broad Institute Genome Sequencing Platform"/>
            <consortium name="The Broad Institute Genome Sequencing Center for Infectious Disease"/>
            <person name="Neafsey D."/>
            <person name="Cheeseman I."/>
            <person name="Volkman S."/>
            <person name="Adams J."/>
            <person name="Walker B."/>
            <person name="Young S.K."/>
            <person name="Zeng Q."/>
            <person name="Gargeya S."/>
            <person name="Fitzgerald M."/>
            <person name="Haas B."/>
            <person name="Abouelleil A."/>
            <person name="Alvarado L."/>
            <person name="Arachchi H.M."/>
            <person name="Berlin A.M."/>
            <person name="Chapman S.B."/>
            <person name="Dewar J."/>
            <person name="Goldberg J."/>
            <person name="Griggs A."/>
            <person name="Gujja S."/>
            <person name="Hansen M."/>
            <person name="Howarth C."/>
            <person name="Imamovic A."/>
            <person name="Larimer J."/>
            <person name="McCowan C."/>
            <person name="Murphy C."/>
            <person name="Neiman D."/>
            <person name="Pearson M."/>
            <person name="Priest M."/>
            <person name="Roberts A."/>
            <person name="Saif S."/>
            <person name="Shea T."/>
            <person name="Sisk P."/>
            <person name="Sykes S."/>
            <person name="Wortman J."/>
            <person name="Nusbaum C."/>
            <person name="Birren B."/>
        </authorList>
    </citation>
    <scope>NUCLEOTIDE SEQUENCE [LARGE SCALE GENOMIC DNA]</scope>
    <source>
        <strain evidence="2">Vietnam Oak-Knoll (FVO)</strain>
    </source>
</reference>
<accession>A0A024V1E1</accession>
<evidence type="ECO:0000313" key="1">
    <source>
        <dbReference type="EMBL" id="ETW16035.1"/>
    </source>
</evidence>
<dbReference type="Proteomes" id="UP000030690">
    <property type="component" value="Unassembled WGS sequence"/>
</dbReference>
<dbReference type="AlphaFoldDB" id="A0A024V1E1"/>
<reference evidence="1 2" key="1">
    <citation type="submission" date="2013-02" db="EMBL/GenBank/DDBJ databases">
        <title>The Genome Annotation of Plasmodium falciparum Vietnam Oak-Knoll (FVO).</title>
        <authorList>
            <consortium name="The Broad Institute Genome Sequencing Platform"/>
            <consortium name="The Broad Institute Genome Sequencing Center for Infectious Disease"/>
            <person name="Neafsey D."/>
            <person name="Hoffman S."/>
            <person name="Volkman S."/>
            <person name="Rosenthal P."/>
            <person name="Walker B."/>
            <person name="Young S.K."/>
            <person name="Zeng Q."/>
            <person name="Gargeya S."/>
            <person name="Fitzgerald M."/>
            <person name="Haas B."/>
            <person name="Abouelleil A."/>
            <person name="Allen A.W."/>
            <person name="Alvarado L."/>
            <person name="Arachchi H.M."/>
            <person name="Berlin A.M."/>
            <person name="Chapman S.B."/>
            <person name="Gainer-Dewar J."/>
            <person name="Goldberg J."/>
            <person name="Griggs A."/>
            <person name="Gujja S."/>
            <person name="Hansen M."/>
            <person name="Howarth C."/>
            <person name="Imamovic A."/>
            <person name="Ireland A."/>
            <person name="Larimer J."/>
            <person name="McCowan C."/>
            <person name="Murphy C."/>
            <person name="Pearson M."/>
            <person name="Poon T.W."/>
            <person name="Priest M."/>
            <person name="Roberts A."/>
            <person name="Saif S."/>
            <person name="Shea T."/>
            <person name="Sisk P."/>
            <person name="Sykes S."/>
            <person name="Wortman J."/>
            <person name="Nusbaum C."/>
            <person name="Birren B."/>
        </authorList>
    </citation>
    <scope>NUCLEOTIDE SEQUENCE [LARGE SCALE GENOMIC DNA]</scope>
    <source>
        <strain evidence="2">Vietnam Oak-Knoll (FVO)</strain>
    </source>
</reference>
<gene>
    <name evidence="1" type="ORF">PFFVO_05137</name>
</gene>
<protein>
    <submittedName>
        <fullName evidence="1">Uncharacterized protein</fullName>
    </submittedName>
</protein>
<dbReference type="EMBL" id="KI925150">
    <property type="protein sequence ID" value="ETW16035.1"/>
    <property type="molecule type" value="Genomic_DNA"/>
</dbReference>
<proteinExistence type="predicted"/>
<name>A0A024V1E1_PLAFA</name>
<organism evidence="1 2">
    <name type="scientific">Plasmodium falciparum Vietnam Oak-Knoll</name>
    <name type="common">FVO</name>
    <dbReference type="NCBI Taxonomy" id="1036723"/>
    <lineage>
        <taxon>Eukaryota</taxon>
        <taxon>Sar</taxon>
        <taxon>Alveolata</taxon>
        <taxon>Apicomplexa</taxon>
        <taxon>Aconoidasida</taxon>
        <taxon>Haemosporida</taxon>
        <taxon>Plasmodiidae</taxon>
        <taxon>Plasmodium</taxon>
        <taxon>Plasmodium (Laverania)</taxon>
    </lineage>
</organism>
<evidence type="ECO:0000313" key="2">
    <source>
        <dbReference type="Proteomes" id="UP000030690"/>
    </source>
</evidence>
<sequence length="71" mass="8599">MVKMNLPYLCKKYICFEFSHEKKKEKKKERIKYFLKFTNKNNNNSNNNNNTIYRNGLIINCTINFSDDLIL</sequence>